<dbReference type="Proteomes" id="UP001433508">
    <property type="component" value="Unassembled WGS sequence"/>
</dbReference>
<protein>
    <submittedName>
        <fullName evidence="1">Rft protein-domain-containing protein</fullName>
    </submittedName>
</protein>
<dbReference type="EMBL" id="MU971339">
    <property type="protein sequence ID" value="KAK9240439.1"/>
    <property type="molecule type" value="Genomic_DNA"/>
</dbReference>
<proteinExistence type="predicted"/>
<reference evidence="2" key="1">
    <citation type="journal article" date="2024" name="Front. Bioeng. Biotechnol.">
        <title>Genome-scale model development and genomic sequencing of the oleaginous clade Lipomyces.</title>
        <authorList>
            <person name="Czajka J.J."/>
            <person name="Han Y."/>
            <person name="Kim J."/>
            <person name="Mondo S.J."/>
            <person name="Hofstad B.A."/>
            <person name="Robles A."/>
            <person name="Haridas S."/>
            <person name="Riley R."/>
            <person name="LaButti K."/>
            <person name="Pangilinan J."/>
            <person name="Andreopoulos W."/>
            <person name="Lipzen A."/>
            <person name="Yan J."/>
            <person name="Wang M."/>
            <person name="Ng V."/>
            <person name="Grigoriev I.V."/>
            <person name="Spatafora J.W."/>
            <person name="Magnuson J.K."/>
            <person name="Baker S.E."/>
            <person name="Pomraning K.R."/>
        </authorList>
    </citation>
    <scope>NUCLEOTIDE SEQUENCE [LARGE SCALE GENOMIC DNA]</scope>
    <source>
        <strain evidence="2">CBS 7786</strain>
    </source>
</reference>
<sequence length="618" mass="67419">MNIQEPTNLNRMTSAAVKRHGRRHSTIVVPPPAALVSSKSDTGDAPSTLIQHSAVGASFLILLQLFSKIVTFVLNQALLRFLSPERLGVSTQLELLCSSILFFSREAIRLALQRQTTHPKPDIYRIEGGVVEGTVSGIAQSVVNTGYLPFLFGLPLAGLSCVWYYFRGASSEVASLPYFKSVVVVCGIASLVELLSEPMFALAQYKLQYRLRALCESGGVTARCAVTFLLTVSTREDTGVLAFALGQLAYAVVITGMYFCLVWETTRGKENGIFPKRIWREEISRSPWFYFDSATVRLAMTIWVQTVFKHYLTEGDKLLASYFSTISEQGVYALAANYGSLIARLVFLPIEETARALFAKLVAPPLSAQNLRVSSDTLTSILRVYSSVSILSLLFGPAMAPFLLSLVAGSRWATSSSSAPAVLSAYAYYIPLLAFNGVLEAFVQSIATPSQVREQSFAMLCFSVVFAIAGYVFMRGLKLGATGLVYANMVNLGLRIGACTVWIGRYYRTTAAKVGDGGTDEKRAARTGRTSSREQQQRLFPLLRRQAYPSGKILGASAIAWAGVRALGRVDSWSKFVMICGLAGGLVMAMVWEEKALAMKAVELVVPGKRRGTSKKDE</sequence>
<evidence type="ECO:0000313" key="1">
    <source>
        <dbReference type="EMBL" id="KAK9240439.1"/>
    </source>
</evidence>
<name>A0ACC3T941_LIPKO</name>
<organism evidence="1 2">
    <name type="scientific">Lipomyces kononenkoae</name>
    <name type="common">Yeast</name>
    <dbReference type="NCBI Taxonomy" id="34357"/>
    <lineage>
        <taxon>Eukaryota</taxon>
        <taxon>Fungi</taxon>
        <taxon>Dikarya</taxon>
        <taxon>Ascomycota</taxon>
        <taxon>Saccharomycotina</taxon>
        <taxon>Lipomycetes</taxon>
        <taxon>Lipomycetales</taxon>
        <taxon>Lipomycetaceae</taxon>
        <taxon>Lipomyces</taxon>
    </lineage>
</organism>
<evidence type="ECO:0000313" key="2">
    <source>
        <dbReference type="Proteomes" id="UP001433508"/>
    </source>
</evidence>
<accession>A0ACC3T941</accession>
<comment type="caution">
    <text evidence="1">The sequence shown here is derived from an EMBL/GenBank/DDBJ whole genome shotgun (WGS) entry which is preliminary data.</text>
</comment>
<gene>
    <name evidence="1" type="ORF">V1525DRAFT_394965</name>
</gene>
<keyword evidence="2" id="KW-1185">Reference proteome</keyword>